<dbReference type="KEGG" id="tli:Tlie_0438"/>
<organism evidence="1 2">
    <name type="scientific">Thermovirga lienii (strain ATCC BAA-1197 / DSM 17291 / Cas60314)</name>
    <dbReference type="NCBI Taxonomy" id="580340"/>
    <lineage>
        <taxon>Bacteria</taxon>
        <taxon>Thermotogati</taxon>
        <taxon>Synergistota</taxon>
        <taxon>Synergistia</taxon>
        <taxon>Synergistales</taxon>
        <taxon>Thermovirgaceae</taxon>
        <taxon>Thermovirga</taxon>
    </lineage>
</organism>
<reference evidence="1 2" key="2">
    <citation type="journal article" date="2012" name="Stand. Genomic Sci.">
        <title>Genome sequence of the moderately thermophilic, amino-acid-degrading and sulfur-reducing bacterium Thermovirga lienii type strain (Cas60314(T)).</title>
        <authorList>
            <person name="Goker M."/>
            <person name="Saunders E."/>
            <person name="Lapidus A."/>
            <person name="Nolan M."/>
            <person name="Lucas S."/>
            <person name="Hammon N."/>
            <person name="Deshpande S."/>
            <person name="Cheng J.F."/>
            <person name="Han C."/>
            <person name="Tapia R."/>
            <person name="Goodwin L.A."/>
            <person name="Pitluck S."/>
            <person name="Liolios K."/>
            <person name="Mavromatis K."/>
            <person name="Pagani I."/>
            <person name="Ivanova N."/>
            <person name="Mikhailova N."/>
            <person name="Pati A."/>
            <person name="Chen A."/>
            <person name="Palaniappan K."/>
            <person name="Land M."/>
            <person name="Chang Y.J."/>
            <person name="Jeffries C.D."/>
            <person name="Brambilla E.M."/>
            <person name="Rohde M."/>
            <person name="Spring S."/>
            <person name="Detter J.C."/>
            <person name="Woyke T."/>
            <person name="Bristow J."/>
            <person name="Eisen J.A."/>
            <person name="Markowitz V."/>
            <person name="Hugenholtz P."/>
            <person name="Kyrpides N.C."/>
            <person name="Klenk H.P."/>
        </authorList>
    </citation>
    <scope>NUCLEOTIDE SEQUENCE [LARGE SCALE GENOMIC DNA]</scope>
    <source>
        <strain evidence="2">ATCC BAA-1197 / DSM 17291 / Cas60314</strain>
    </source>
</reference>
<sequence length="103" mass="11571">MKVLWICCNETIAEDVMECLDSSGLSGYAVWKDMLQKDNVGGKTHWGDGVFPGKNWAFMTCGDEEKIGCAVKRLEGLRQEPYVLEAGLEAYIWEAESVFEKKS</sequence>
<accession>G7V7L1</accession>
<evidence type="ECO:0008006" key="3">
    <source>
        <dbReference type="Google" id="ProtNLM"/>
    </source>
</evidence>
<dbReference type="eggNOG" id="ENOG5033MAI">
    <property type="taxonomic scope" value="Bacteria"/>
</dbReference>
<proteinExistence type="predicted"/>
<keyword evidence="2" id="KW-1185">Reference proteome</keyword>
<dbReference type="AlphaFoldDB" id="G7V7L1"/>
<dbReference type="OrthoDB" id="5222at2"/>
<evidence type="ECO:0000313" key="2">
    <source>
        <dbReference type="Proteomes" id="UP000005868"/>
    </source>
</evidence>
<protein>
    <recommendedName>
        <fullName evidence="3">YCII-related domain-containing protein</fullName>
    </recommendedName>
</protein>
<reference evidence="2" key="1">
    <citation type="submission" date="2011-10" db="EMBL/GenBank/DDBJ databases">
        <title>The complete genome of chromosome of Thermovirga lienii DSM 17291.</title>
        <authorList>
            <consortium name="US DOE Joint Genome Institute (JGI-PGF)"/>
            <person name="Lucas S."/>
            <person name="Copeland A."/>
            <person name="Lapidus A."/>
            <person name="Glavina del Rio T."/>
            <person name="Dalin E."/>
            <person name="Tice H."/>
            <person name="Bruce D."/>
            <person name="Goodwin L."/>
            <person name="Pitluck S."/>
            <person name="Peters L."/>
            <person name="Mikhailova N."/>
            <person name="Saunders E."/>
            <person name="Kyrpides N."/>
            <person name="Mavromatis K."/>
            <person name="Ivanova N."/>
            <person name="Last F.I."/>
            <person name="Brettin T."/>
            <person name="Detter J.C."/>
            <person name="Han C."/>
            <person name="Larimer F."/>
            <person name="Land M."/>
            <person name="Hauser L."/>
            <person name="Markowitz V."/>
            <person name="Cheng J.-F."/>
            <person name="Hugenholtz P."/>
            <person name="Woyke T."/>
            <person name="Wu D."/>
            <person name="Spring S."/>
            <person name="Schroeder M."/>
            <person name="Brambilla E.-M."/>
            <person name="Klenk H.-P."/>
            <person name="Eisen J.A."/>
        </authorList>
    </citation>
    <scope>NUCLEOTIDE SEQUENCE [LARGE SCALE GENOMIC DNA]</scope>
    <source>
        <strain evidence="2">ATCC BAA-1197 / DSM 17291 / Cas60314</strain>
    </source>
</reference>
<dbReference type="HOGENOM" id="CLU_2314228_0_0_0"/>
<dbReference type="NCBIfam" id="NF045581">
    <property type="entry name" value="PG0541_fam"/>
    <property type="match status" value="1"/>
</dbReference>
<name>G7V7L1_THELD</name>
<dbReference type="EMBL" id="CP003096">
    <property type="protein sequence ID" value="AER66173.1"/>
    <property type="molecule type" value="Genomic_DNA"/>
</dbReference>
<evidence type="ECO:0000313" key="1">
    <source>
        <dbReference type="EMBL" id="AER66173.1"/>
    </source>
</evidence>
<dbReference type="STRING" id="580340.Tlie_0438"/>
<gene>
    <name evidence="1" type="ordered locus">Tlie_0438</name>
</gene>
<dbReference type="Proteomes" id="UP000005868">
    <property type="component" value="Chromosome"/>
</dbReference>